<dbReference type="InterPro" id="IPR052553">
    <property type="entry name" value="CbiG_hydrolase"/>
</dbReference>
<proteinExistence type="predicted"/>
<dbReference type="Proteomes" id="UP001148203">
    <property type="component" value="Unassembled WGS sequence"/>
</dbReference>
<dbReference type="RefSeq" id="WP_273913509.1">
    <property type="nucleotide sequence ID" value="NZ_JAMDGX010000086.1"/>
</dbReference>
<dbReference type="Pfam" id="PF01890">
    <property type="entry name" value="CbiG_C"/>
    <property type="match status" value="1"/>
</dbReference>
<dbReference type="EMBL" id="JAMDGY010000028">
    <property type="protein sequence ID" value="MDD0991389.1"/>
    <property type="molecule type" value="Genomic_DNA"/>
</dbReference>
<comment type="caution">
    <text evidence="2">The sequence shown here is derived from an EMBL/GenBank/DDBJ whole genome shotgun (WGS) entry which is preliminary data.</text>
</comment>
<keyword evidence="3" id="KW-1185">Reference proteome</keyword>
<evidence type="ECO:0000313" key="2">
    <source>
        <dbReference type="EMBL" id="MDD0991389.1"/>
    </source>
</evidence>
<dbReference type="InterPro" id="IPR002750">
    <property type="entry name" value="CobE/GbiG_C"/>
</dbReference>
<dbReference type="Gene3D" id="3.30.420.180">
    <property type="entry name" value="CobE/GbiG C-terminal domain"/>
    <property type="match status" value="1"/>
</dbReference>
<sequence>MQGPIERLQLFVGLGCRRGCPASTLNDLLRQTFQAHALPLDALAGLASIALKHDEPGLHALARQLGVPLLFFPLEQLAPFEPRLSHRSAASFKHTGCHGVAESAALALAEHHAAGSAKLLLPRTLSADASLAVAWAPPFGG</sequence>
<dbReference type="PANTHER" id="PTHR37477">
    <property type="entry name" value="COBALT-PRECORRIN-5A HYDROLASE"/>
    <property type="match status" value="1"/>
</dbReference>
<name>A0ABT5NT94_9PSED</name>
<gene>
    <name evidence="2" type="ORF">M5G11_12660</name>
</gene>
<evidence type="ECO:0000313" key="3">
    <source>
        <dbReference type="Proteomes" id="UP001148203"/>
    </source>
</evidence>
<accession>A0ABT5NT94</accession>
<feature type="domain" description="CobE/GbiG C-terminal" evidence="1">
    <location>
        <begin position="10"/>
        <end position="134"/>
    </location>
</feature>
<dbReference type="PANTHER" id="PTHR37477:SF1">
    <property type="entry name" value="COBALT-PRECORRIN-5A HYDROLASE"/>
    <property type="match status" value="1"/>
</dbReference>
<protein>
    <submittedName>
        <fullName evidence="2">Cobalamin biosynthesis protein</fullName>
    </submittedName>
</protein>
<reference evidence="2 3" key="1">
    <citation type="submission" date="2022-05" db="EMBL/GenBank/DDBJ databases">
        <title>Novel Pseudomonas spp. Isolated from a Rainbow Trout Aquaculture Facility.</title>
        <authorList>
            <person name="Testerman T."/>
            <person name="Graf J."/>
        </authorList>
    </citation>
    <scope>NUCLEOTIDE SEQUENCE [LARGE SCALE GENOMIC DNA]</scope>
    <source>
        <strain evidence="2 3">ID681</strain>
    </source>
</reference>
<dbReference type="InterPro" id="IPR036518">
    <property type="entry name" value="CobE/GbiG_C_sf"/>
</dbReference>
<organism evidence="2 3">
    <name type="scientific">Pseudomonas fontis</name>
    <dbReference type="NCBI Taxonomy" id="2942633"/>
    <lineage>
        <taxon>Bacteria</taxon>
        <taxon>Pseudomonadati</taxon>
        <taxon>Pseudomonadota</taxon>
        <taxon>Gammaproteobacteria</taxon>
        <taxon>Pseudomonadales</taxon>
        <taxon>Pseudomonadaceae</taxon>
        <taxon>Pseudomonas</taxon>
    </lineage>
</organism>
<dbReference type="SUPFAM" id="SSF159664">
    <property type="entry name" value="CobE/GbiG C-terminal domain-like"/>
    <property type="match status" value="1"/>
</dbReference>
<evidence type="ECO:0000259" key="1">
    <source>
        <dbReference type="Pfam" id="PF01890"/>
    </source>
</evidence>